<dbReference type="Gene3D" id="1.10.443.10">
    <property type="entry name" value="Intergrase catalytic core"/>
    <property type="match status" value="1"/>
</dbReference>
<gene>
    <name evidence="9" type="primary">xerC</name>
    <name evidence="12" type="ORF">C0197_02730</name>
</gene>
<feature type="active site" evidence="9">
    <location>
        <position position="144"/>
    </location>
</feature>
<reference evidence="12 13" key="1">
    <citation type="submission" date="2018-01" db="EMBL/GenBank/DDBJ databases">
        <title>Metagenomic assembled genomes from two thermal pools in the Uzon Caldera, Kamchatka, Russia.</title>
        <authorList>
            <person name="Wilkins L."/>
            <person name="Ettinger C."/>
        </authorList>
    </citation>
    <scope>NUCLEOTIDE SEQUENCE [LARGE SCALE GENOMIC DNA]</scope>
    <source>
        <strain evidence="12">ZAV-15</strain>
    </source>
</reference>
<dbReference type="SUPFAM" id="SSF56349">
    <property type="entry name" value="DNA breaking-rejoining enzymes"/>
    <property type="match status" value="1"/>
</dbReference>
<evidence type="ECO:0000256" key="7">
    <source>
        <dbReference type="ARBA" id="ARBA00023172"/>
    </source>
</evidence>
<feature type="domain" description="Core-binding (CB)" evidence="11">
    <location>
        <begin position="1"/>
        <end position="83"/>
    </location>
</feature>
<feature type="active site" evidence="9">
    <location>
        <position position="242"/>
    </location>
</feature>
<feature type="active site" description="O-(3'-phospho-DNA)-tyrosine intermediate" evidence="9">
    <location>
        <position position="274"/>
    </location>
</feature>
<keyword evidence="8 9" id="KW-0131">Cell cycle</keyword>
<dbReference type="PROSITE" id="PS51898">
    <property type="entry name" value="TYR_RECOMBINASE"/>
    <property type="match status" value="1"/>
</dbReference>
<dbReference type="InterPro" id="IPR010998">
    <property type="entry name" value="Integrase_recombinase_N"/>
</dbReference>
<dbReference type="InterPro" id="IPR011010">
    <property type="entry name" value="DNA_brk_join_enz"/>
</dbReference>
<evidence type="ECO:0000313" key="12">
    <source>
        <dbReference type="EMBL" id="PMP63351.1"/>
    </source>
</evidence>
<keyword evidence="6 9" id="KW-0238">DNA-binding</keyword>
<dbReference type="GO" id="GO:0005737">
    <property type="term" value="C:cytoplasm"/>
    <property type="evidence" value="ECO:0007669"/>
    <property type="project" value="UniProtKB-SubCell"/>
</dbReference>
<dbReference type="Gene3D" id="1.10.150.130">
    <property type="match status" value="1"/>
</dbReference>
<keyword evidence="2 9" id="KW-0963">Cytoplasm</keyword>
<keyword evidence="3 9" id="KW-0132">Cell division</keyword>
<evidence type="ECO:0000256" key="6">
    <source>
        <dbReference type="ARBA" id="ARBA00023125"/>
    </source>
</evidence>
<dbReference type="Proteomes" id="UP000235731">
    <property type="component" value="Unassembled WGS sequence"/>
</dbReference>
<dbReference type="Pfam" id="PF02899">
    <property type="entry name" value="Phage_int_SAM_1"/>
    <property type="match status" value="1"/>
</dbReference>
<dbReference type="InterPro" id="IPR013762">
    <property type="entry name" value="Integrase-like_cat_sf"/>
</dbReference>
<dbReference type="NCBIfam" id="NF040815">
    <property type="entry name" value="recomb_XerA_Arch"/>
    <property type="match status" value="1"/>
</dbReference>
<dbReference type="PROSITE" id="PS51900">
    <property type="entry name" value="CB"/>
    <property type="match status" value="1"/>
</dbReference>
<evidence type="ECO:0000259" key="11">
    <source>
        <dbReference type="PROSITE" id="PS51900"/>
    </source>
</evidence>
<dbReference type="GO" id="GO:0051301">
    <property type="term" value="P:cell division"/>
    <property type="evidence" value="ECO:0007669"/>
    <property type="project" value="UniProtKB-KW"/>
</dbReference>
<feature type="active site" evidence="9">
    <location>
        <position position="168"/>
    </location>
</feature>
<evidence type="ECO:0000256" key="2">
    <source>
        <dbReference type="ARBA" id="ARBA00022490"/>
    </source>
</evidence>
<dbReference type="InterPro" id="IPR050090">
    <property type="entry name" value="Tyrosine_recombinase_XerCD"/>
</dbReference>
<comment type="similarity">
    <text evidence="9">Belongs to the 'phage' integrase family. XerC subfamily.</text>
</comment>
<feature type="active site" evidence="9">
    <location>
        <position position="239"/>
    </location>
</feature>
<dbReference type="PANTHER" id="PTHR30349:SF81">
    <property type="entry name" value="TYROSINE RECOMBINASE XERC"/>
    <property type="match status" value="1"/>
</dbReference>
<dbReference type="InterPro" id="IPR023009">
    <property type="entry name" value="Tyrosine_recombinase_XerC/XerD"/>
</dbReference>
<comment type="caution">
    <text evidence="12">The sequence shown here is derived from an EMBL/GenBank/DDBJ whole genome shotgun (WGS) entry which is preliminary data.</text>
</comment>
<evidence type="ECO:0000256" key="1">
    <source>
        <dbReference type="ARBA" id="ARBA00004496"/>
    </source>
</evidence>
<name>A0A2N7PK05_9BACT</name>
<feature type="active site" evidence="9">
    <location>
        <position position="265"/>
    </location>
</feature>
<organism evidence="12 13">
    <name type="scientific">Caldimicrobium thiodismutans</name>
    <dbReference type="NCBI Taxonomy" id="1653476"/>
    <lineage>
        <taxon>Bacteria</taxon>
        <taxon>Pseudomonadati</taxon>
        <taxon>Thermodesulfobacteriota</taxon>
        <taxon>Thermodesulfobacteria</taxon>
        <taxon>Thermodesulfobacteriales</taxon>
        <taxon>Thermodesulfobacteriaceae</taxon>
        <taxon>Caldimicrobium</taxon>
    </lineage>
</organism>
<dbReference type="GO" id="GO:0006313">
    <property type="term" value="P:DNA transposition"/>
    <property type="evidence" value="ECO:0007669"/>
    <property type="project" value="UniProtKB-UniRule"/>
</dbReference>
<keyword evidence="5 9" id="KW-0229">DNA integration</keyword>
<comment type="subunit">
    <text evidence="9">Forms a cyclic heterotetrameric complex composed of two molecules of XerC and two molecules of XerD.</text>
</comment>
<evidence type="ECO:0000256" key="5">
    <source>
        <dbReference type="ARBA" id="ARBA00022908"/>
    </source>
</evidence>
<comment type="subcellular location">
    <subcellularLocation>
        <location evidence="1 9">Cytoplasm</location>
    </subcellularLocation>
</comment>
<dbReference type="InterPro" id="IPR044068">
    <property type="entry name" value="CB"/>
</dbReference>
<dbReference type="NCBIfam" id="NF001399">
    <property type="entry name" value="PRK00283.1"/>
    <property type="match status" value="1"/>
</dbReference>
<dbReference type="EMBL" id="PNIE01000038">
    <property type="protein sequence ID" value="PMP63351.1"/>
    <property type="molecule type" value="Genomic_DNA"/>
</dbReference>
<keyword evidence="4 9" id="KW-0159">Chromosome partition</keyword>
<evidence type="ECO:0000256" key="3">
    <source>
        <dbReference type="ARBA" id="ARBA00022618"/>
    </source>
</evidence>
<dbReference type="InterPro" id="IPR002104">
    <property type="entry name" value="Integrase_catalytic"/>
</dbReference>
<dbReference type="InterPro" id="IPR004107">
    <property type="entry name" value="Integrase_SAM-like_N"/>
</dbReference>
<feature type="domain" description="Tyr recombinase" evidence="10">
    <location>
        <begin position="104"/>
        <end position="287"/>
    </location>
</feature>
<evidence type="ECO:0000313" key="13">
    <source>
        <dbReference type="Proteomes" id="UP000235731"/>
    </source>
</evidence>
<comment type="function">
    <text evidence="9">Site-specific tyrosine recombinase, which acts by catalyzing the cutting and rejoining of the recombining DNA molecules. The XerC-XerD complex is essential to convert dimers of the bacterial chromosome into monomers to permit their segregation at cell division. It also contributes to the segregational stability of plasmids.</text>
</comment>
<dbReference type="PANTHER" id="PTHR30349">
    <property type="entry name" value="PHAGE INTEGRASE-RELATED"/>
    <property type="match status" value="1"/>
</dbReference>
<evidence type="ECO:0000256" key="9">
    <source>
        <dbReference type="HAMAP-Rule" id="MF_01808"/>
    </source>
</evidence>
<sequence>MNRLKEFLNYLEKEKNYSKETIRAYKGDLEDFLSFLEKKQLSLEEIEVFHLREYFSELKNRGFKASTLMRKISAVKSFLRFLSKTGYLPSKAYVKFNFGRSPKRLPYVPLEEEINNLIDNLSEENFLELRKKAIFEIFYGCGLRVSEVANLKVGDLSLEAGFLKVRGKGNKERLVPMNKKAQRVLEKYLMEREKFLKALSIYTDYLFINQRGKKLSTRWIFEIIRKEGERYKLFRLHPHALRHAFATHLLNAGMDLRSIQELLGHSSLATTEKYTQIQYDYLLKVYMTSHPRAKSEKSSK</sequence>
<dbReference type="CDD" id="cd00798">
    <property type="entry name" value="INT_XerDC_C"/>
    <property type="match status" value="1"/>
</dbReference>
<evidence type="ECO:0000259" key="10">
    <source>
        <dbReference type="PROSITE" id="PS51898"/>
    </source>
</evidence>
<keyword evidence="7 9" id="KW-0233">DNA recombination</keyword>
<accession>A0A2N7PK05</accession>
<dbReference type="GO" id="GO:0007059">
    <property type="term" value="P:chromosome segregation"/>
    <property type="evidence" value="ECO:0007669"/>
    <property type="project" value="UniProtKB-UniRule"/>
</dbReference>
<evidence type="ECO:0000256" key="8">
    <source>
        <dbReference type="ARBA" id="ARBA00023306"/>
    </source>
</evidence>
<dbReference type="HAMAP" id="MF_01808">
    <property type="entry name" value="Recomb_XerC_XerD"/>
    <property type="match status" value="1"/>
</dbReference>
<dbReference type="Pfam" id="PF00589">
    <property type="entry name" value="Phage_integrase"/>
    <property type="match status" value="1"/>
</dbReference>
<evidence type="ECO:0000256" key="4">
    <source>
        <dbReference type="ARBA" id="ARBA00022829"/>
    </source>
</evidence>
<dbReference type="GO" id="GO:0003677">
    <property type="term" value="F:DNA binding"/>
    <property type="evidence" value="ECO:0007669"/>
    <property type="project" value="UniProtKB-UniRule"/>
</dbReference>
<dbReference type="AlphaFoldDB" id="A0A2N7PK05"/>
<protein>
    <recommendedName>
        <fullName evidence="9">Tyrosine recombinase XerC</fullName>
    </recommendedName>
</protein>
<proteinExistence type="inferred from homology"/>
<dbReference type="GO" id="GO:0009037">
    <property type="term" value="F:tyrosine-based site-specific recombinase activity"/>
    <property type="evidence" value="ECO:0007669"/>
    <property type="project" value="UniProtKB-UniRule"/>
</dbReference>